<dbReference type="EMBL" id="JAPEUV010000137">
    <property type="protein sequence ID" value="KAJ4331808.1"/>
    <property type="molecule type" value="Genomic_DNA"/>
</dbReference>
<feature type="transmembrane region" description="Helical" evidence="1">
    <location>
        <begin position="194"/>
        <end position="220"/>
    </location>
</feature>
<keyword evidence="1" id="KW-1133">Transmembrane helix</keyword>
<keyword evidence="1" id="KW-0472">Membrane</keyword>
<organism evidence="2 3">
    <name type="scientific">Didymella glomerata</name>
    <dbReference type="NCBI Taxonomy" id="749621"/>
    <lineage>
        <taxon>Eukaryota</taxon>
        <taxon>Fungi</taxon>
        <taxon>Dikarya</taxon>
        <taxon>Ascomycota</taxon>
        <taxon>Pezizomycotina</taxon>
        <taxon>Dothideomycetes</taxon>
        <taxon>Pleosporomycetidae</taxon>
        <taxon>Pleosporales</taxon>
        <taxon>Pleosporineae</taxon>
        <taxon>Didymellaceae</taxon>
        <taxon>Didymella</taxon>
    </lineage>
</organism>
<keyword evidence="1" id="KW-0812">Transmembrane</keyword>
<dbReference type="OrthoDB" id="4191440at2759"/>
<feature type="transmembrane region" description="Helical" evidence="1">
    <location>
        <begin position="232"/>
        <end position="251"/>
    </location>
</feature>
<feature type="transmembrane region" description="Helical" evidence="1">
    <location>
        <begin position="91"/>
        <end position="113"/>
    </location>
</feature>
<proteinExistence type="predicted"/>
<evidence type="ECO:0000313" key="3">
    <source>
        <dbReference type="Proteomes" id="UP001140562"/>
    </source>
</evidence>
<protein>
    <recommendedName>
        <fullName evidence="4">F-box domain-containing protein</fullName>
    </recommendedName>
</protein>
<name>A0A9W8WSP4_9PLEO</name>
<evidence type="ECO:0000313" key="2">
    <source>
        <dbReference type="EMBL" id="KAJ4331808.1"/>
    </source>
</evidence>
<sequence>MQSVDSLDLPTYRRDREAWRRIERERADAKDKSDSVWWFFLLPVTIARIALVVPIFFYWQYIHAHDAVLASDEHLPQKFASPIRSTEHFAALWSIVLFCWNAAILVPCLFTILPPFNLPVAVMDTLLAACVAKILNQQEAYIPPYEFRCHDLRGRDQPWSGDNGYFMYAAERAGSPNDEEHFCKLVSREWQYGVAIVVFYFLIAFFEWLAFLIMASSFRYLVEPQRRNLVNVFKSVCLIPSLAVTIIKGILYDTHKWIYRTWCPTAAKRRVRAGRRLAVKAGMAVEQKTEAELRAWASRSRQRYIDTEPKDPVPPLARFLCNYDALVLLVQQLHYMDVLMLARTCKSVRDVVLPSHDFDRRLTVPKNAAGYV</sequence>
<dbReference type="Proteomes" id="UP001140562">
    <property type="component" value="Unassembled WGS sequence"/>
</dbReference>
<evidence type="ECO:0008006" key="4">
    <source>
        <dbReference type="Google" id="ProtNLM"/>
    </source>
</evidence>
<evidence type="ECO:0000256" key="1">
    <source>
        <dbReference type="SAM" id="Phobius"/>
    </source>
</evidence>
<dbReference type="AlphaFoldDB" id="A0A9W8WSP4"/>
<reference evidence="2" key="1">
    <citation type="submission" date="2022-10" db="EMBL/GenBank/DDBJ databases">
        <title>Tapping the CABI collections for fungal endophytes: first genome assemblies for Collariella, Neodidymelliopsis, Ascochyta clinopodiicola, Didymella pomorum, Didymosphaeria variabile, Neocosmospora piperis and Neocucurbitaria cava.</title>
        <authorList>
            <person name="Hill R."/>
        </authorList>
    </citation>
    <scope>NUCLEOTIDE SEQUENCE</scope>
    <source>
        <strain evidence="2">IMI 360193</strain>
    </source>
</reference>
<feature type="transmembrane region" description="Helical" evidence="1">
    <location>
        <begin position="36"/>
        <end position="59"/>
    </location>
</feature>
<gene>
    <name evidence="2" type="ORF">N0V87_008854</name>
</gene>
<comment type="caution">
    <text evidence="2">The sequence shown here is derived from an EMBL/GenBank/DDBJ whole genome shotgun (WGS) entry which is preliminary data.</text>
</comment>
<keyword evidence="3" id="KW-1185">Reference proteome</keyword>
<accession>A0A9W8WSP4</accession>